<dbReference type="CDD" id="cd02203">
    <property type="entry name" value="PurL_repeat1"/>
    <property type="match status" value="1"/>
</dbReference>
<evidence type="ECO:0000259" key="11">
    <source>
        <dbReference type="Pfam" id="PF18072"/>
    </source>
</evidence>
<proteinExistence type="inferred from homology"/>
<dbReference type="EC" id="6.3.5.3" evidence="8"/>
<dbReference type="Pfam" id="PF02769">
    <property type="entry name" value="AIRS_C"/>
    <property type="match status" value="2"/>
</dbReference>
<dbReference type="Pfam" id="PF00586">
    <property type="entry name" value="AIRS"/>
    <property type="match status" value="2"/>
</dbReference>
<feature type="binding site" evidence="8">
    <location>
        <position position="267"/>
    </location>
    <ligand>
        <name>Mg(2+)</name>
        <dbReference type="ChEBI" id="CHEBI:18420"/>
        <label>2</label>
    </ligand>
</feature>
<dbReference type="Pfam" id="PF18072">
    <property type="entry name" value="FGAR-AT_linker"/>
    <property type="match status" value="1"/>
</dbReference>
<dbReference type="PANTHER" id="PTHR43555">
    <property type="entry name" value="PHOSPHORIBOSYLFORMYLGLYCINAMIDINE SYNTHASE SUBUNIT PURL"/>
    <property type="match status" value="1"/>
</dbReference>
<feature type="binding site" evidence="8">
    <location>
        <begin position="93"/>
        <end position="96"/>
    </location>
    <ligand>
        <name>substrate</name>
    </ligand>
</feature>
<dbReference type="GO" id="GO:0005737">
    <property type="term" value="C:cytoplasm"/>
    <property type="evidence" value="ECO:0007669"/>
    <property type="project" value="UniProtKB-SubCell"/>
</dbReference>
<dbReference type="Proteomes" id="UP000002931">
    <property type="component" value="Unassembled WGS sequence"/>
</dbReference>
<dbReference type="PIRSF" id="PIRSF001587">
    <property type="entry name" value="FGAM_synthase_II"/>
    <property type="match status" value="1"/>
</dbReference>
<evidence type="ECO:0000313" key="12">
    <source>
        <dbReference type="EMBL" id="EAQ13546.1"/>
    </source>
</evidence>
<dbReference type="Gene3D" id="3.30.1330.10">
    <property type="entry name" value="PurM-like, N-terminal domain"/>
    <property type="match status" value="2"/>
</dbReference>
<dbReference type="InterPro" id="IPR010074">
    <property type="entry name" value="PRibForGlyAmidine_synth_PurL"/>
</dbReference>
<keyword evidence="7 8" id="KW-0460">Magnesium</keyword>
<comment type="caution">
    <text evidence="8">Lacks conserved residue(s) required for the propagation of feature annotation.</text>
</comment>
<keyword evidence="5 8" id="KW-0658">Purine biosynthesis</keyword>
<dbReference type="NCBIfam" id="TIGR01736">
    <property type="entry name" value="FGAM_synth_II"/>
    <property type="match status" value="1"/>
</dbReference>
<feature type="domain" description="Phosphoribosylformylglycinamidine synthase linker" evidence="11">
    <location>
        <begin position="16"/>
        <end position="52"/>
    </location>
</feature>
<dbReference type="OrthoDB" id="9804441at2"/>
<feature type="domain" description="PurM-like C-terminal" evidence="10">
    <location>
        <begin position="201"/>
        <end position="350"/>
    </location>
</feature>
<evidence type="ECO:0000256" key="2">
    <source>
        <dbReference type="ARBA" id="ARBA00022598"/>
    </source>
</evidence>
<dbReference type="SUPFAM" id="SSF56042">
    <property type="entry name" value="PurM C-terminal domain-like"/>
    <property type="match status" value="2"/>
</dbReference>
<keyword evidence="4 8" id="KW-0547">Nucleotide-binding</keyword>
<keyword evidence="13" id="KW-1185">Reference proteome</keyword>
<dbReference type="GO" id="GO:0005524">
    <property type="term" value="F:ATP binding"/>
    <property type="evidence" value="ECO:0007669"/>
    <property type="project" value="UniProtKB-UniRule"/>
</dbReference>
<feature type="binding site" evidence="8">
    <location>
        <begin position="311"/>
        <end position="313"/>
    </location>
    <ligand>
        <name>substrate</name>
    </ligand>
</feature>
<dbReference type="RefSeq" id="WP_008328403.1">
    <property type="nucleotide sequence ID" value="NZ_CH902578.1"/>
</dbReference>
<protein>
    <recommendedName>
        <fullName evidence="8">Phosphoribosylformylglycinamidine synthase subunit PurL</fullName>
        <shortName evidence="8">FGAM synthase</shortName>
        <ecNumber evidence="8">6.3.5.3</ecNumber>
    </recommendedName>
    <alternativeName>
        <fullName evidence="8">Formylglycinamide ribonucleotide amidotransferase subunit II</fullName>
        <shortName evidence="8">FGAR amidotransferase II</shortName>
        <shortName evidence="8">FGAR-AT II</shortName>
    </alternativeName>
    <alternativeName>
        <fullName evidence="8">Glutamine amidotransferase PurL</fullName>
    </alternativeName>
    <alternativeName>
        <fullName evidence="8">Phosphoribosylformylglycinamidine synthase subunit II</fullName>
    </alternativeName>
</protein>
<evidence type="ECO:0000256" key="6">
    <source>
        <dbReference type="ARBA" id="ARBA00022840"/>
    </source>
</evidence>
<dbReference type="GO" id="GO:0006189">
    <property type="term" value="P:'de novo' IMP biosynthetic process"/>
    <property type="evidence" value="ECO:0007669"/>
    <property type="project" value="UniProtKB-UniRule"/>
</dbReference>
<organism evidence="12 13">
    <name type="scientific">Maritimibacter alkaliphilus HTCC2654</name>
    <dbReference type="NCBI Taxonomy" id="314271"/>
    <lineage>
        <taxon>Bacteria</taxon>
        <taxon>Pseudomonadati</taxon>
        <taxon>Pseudomonadota</taxon>
        <taxon>Alphaproteobacteria</taxon>
        <taxon>Rhodobacterales</taxon>
        <taxon>Roseobacteraceae</taxon>
        <taxon>Maritimibacter</taxon>
    </lineage>
</organism>
<sequence>MTTEPEITEEIIAAHGIKPDEYANILRILNRDPNFTELGIFSAMWNEHCSYKSSKKWLRTLPTEGPQVICGPGENAGIVDIGDGQCIVFKMESHNHPSYIEPYQGAATGVGGILRDVFTMGARPIAAMNSLSFGEVTHPKTKRLVHGVVEGIGGYGNCFGVPTVGGEVRFHPAYNGNCLVNAFAAGLADTDKIFYSAASGVGMPVVYLGAKTGRDGVGGATMASAEFDDTIEEKRPTVQVGDPFTEKRLMEATLELMATGAVISIQDMGAAGLTCSAVEMGDKGELGIKLNLDDVPQREENMTAYEMMLSESQERMLMVLNPDKEAEARAVFEKWDLDFAIVGETIPEDRFLIMHQGECRADLPLRALSGNAPEYDRPWVETPEAAPLADVPQIDPIDGLKGLISSPNYGAKQWVYEQYDHMVMADTVRRPGLGAGIVRVHGTEKAVAFTSDVTPRYVKANPVEGGKQAVAEAYRNLTAVGATPLATTDNMNFGNPEKPEIMGQFVGAIQGIGEAVKALDMPIVSGNVSLYNETDGTGILPTPTIGAVGLLKNLDEDLIGGEAREGHVLLLVGETGTHLGQSALLYEVFNREDGDAPHVDLTAEKKNGDFIRANRAYIRACTDISDGGLALAAFEMAEAAGVGVQIDTDETPALFGEDQARYLVACNFDQAEALMTEAGKAGVTISSVGKFVGDTVKFGGSEAPLADLAALYRSSFAEKAT</sequence>
<gene>
    <name evidence="8" type="primary">purL</name>
    <name evidence="12" type="ORF">RB2654_02494</name>
</gene>
<dbReference type="InterPro" id="IPR036676">
    <property type="entry name" value="PurM-like_C_sf"/>
</dbReference>
<dbReference type="InterPro" id="IPR036921">
    <property type="entry name" value="PurM-like_N_sf"/>
</dbReference>
<evidence type="ECO:0000256" key="5">
    <source>
        <dbReference type="ARBA" id="ARBA00022755"/>
    </source>
</evidence>
<feature type="binding site" evidence="8">
    <location>
        <position position="115"/>
    </location>
    <ligand>
        <name>substrate</name>
    </ligand>
</feature>
<reference evidence="12 13" key="1">
    <citation type="journal article" date="2010" name="J. Bacteriol.">
        <title>Genome sequences of Pelagibaca bermudensis HTCC2601T and Maritimibacter alkaliphilus HTCC2654T, the type strains of two marine Roseobacter genera.</title>
        <authorList>
            <person name="Thrash J.C."/>
            <person name="Cho J.C."/>
            <person name="Ferriera S."/>
            <person name="Johnson J."/>
            <person name="Vergin K.L."/>
            <person name="Giovannoni S.J."/>
        </authorList>
    </citation>
    <scope>NUCLEOTIDE SEQUENCE [LARGE SCALE GENOMIC DNA]</scope>
    <source>
        <strain evidence="12 13">HTCC2654</strain>
    </source>
</reference>
<evidence type="ECO:0000256" key="4">
    <source>
        <dbReference type="ARBA" id="ARBA00022741"/>
    </source>
</evidence>
<feature type="domain" description="PurM-like N-terminal" evidence="9">
    <location>
        <begin position="435"/>
        <end position="550"/>
    </location>
</feature>
<comment type="catalytic activity">
    <reaction evidence="8">
        <text>N(2)-formyl-N(1)-(5-phospho-beta-D-ribosyl)glycinamide + L-glutamine + ATP + H2O = 2-formamido-N(1)-(5-O-phospho-beta-D-ribosyl)acetamidine + L-glutamate + ADP + phosphate + H(+)</text>
        <dbReference type="Rhea" id="RHEA:17129"/>
        <dbReference type="ChEBI" id="CHEBI:15377"/>
        <dbReference type="ChEBI" id="CHEBI:15378"/>
        <dbReference type="ChEBI" id="CHEBI:29985"/>
        <dbReference type="ChEBI" id="CHEBI:30616"/>
        <dbReference type="ChEBI" id="CHEBI:43474"/>
        <dbReference type="ChEBI" id="CHEBI:58359"/>
        <dbReference type="ChEBI" id="CHEBI:147286"/>
        <dbReference type="ChEBI" id="CHEBI:147287"/>
        <dbReference type="ChEBI" id="CHEBI:456216"/>
        <dbReference type="EC" id="6.3.5.3"/>
    </reaction>
</comment>
<feature type="active site" description="Proton acceptor" evidence="8">
    <location>
        <position position="94"/>
    </location>
</feature>
<dbReference type="EMBL" id="AAMT01000004">
    <property type="protein sequence ID" value="EAQ13546.1"/>
    <property type="molecule type" value="Genomic_DNA"/>
</dbReference>
<feature type="binding site" evidence="8">
    <location>
        <position position="489"/>
    </location>
    <ligand>
        <name>ATP</name>
        <dbReference type="ChEBI" id="CHEBI:30616"/>
    </ligand>
</feature>
<keyword evidence="6 8" id="KW-0067">ATP-binding</keyword>
<evidence type="ECO:0000256" key="1">
    <source>
        <dbReference type="ARBA" id="ARBA00022490"/>
    </source>
</evidence>
<dbReference type="CDD" id="cd02204">
    <property type="entry name" value="PurL_repeat2"/>
    <property type="match status" value="1"/>
</dbReference>
<dbReference type="HAMAP" id="MF_00420">
    <property type="entry name" value="PurL_2"/>
    <property type="match status" value="1"/>
</dbReference>
<feature type="domain" description="PurM-like N-terminal" evidence="9">
    <location>
        <begin position="73"/>
        <end position="187"/>
    </location>
</feature>
<evidence type="ECO:0000313" key="13">
    <source>
        <dbReference type="Proteomes" id="UP000002931"/>
    </source>
</evidence>
<feature type="binding site" evidence="8">
    <location>
        <position position="90"/>
    </location>
    <ligand>
        <name>ATP</name>
        <dbReference type="ChEBI" id="CHEBI:30616"/>
    </ligand>
</feature>
<dbReference type="STRING" id="314271.RB2654_02494"/>
<dbReference type="AlphaFoldDB" id="A3VDF7"/>
<accession>A3VDF7</accession>
<comment type="similarity">
    <text evidence="8">Belongs to the FGAMS family.</text>
</comment>
<dbReference type="GO" id="GO:0000287">
    <property type="term" value="F:magnesium ion binding"/>
    <property type="evidence" value="ECO:0007669"/>
    <property type="project" value="UniProtKB-UniRule"/>
</dbReference>
<feature type="binding site" evidence="8">
    <location>
        <position position="527"/>
    </location>
    <ligand>
        <name>Mg(2+)</name>
        <dbReference type="ChEBI" id="CHEBI:18420"/>
        <label>1</label>
    </ligand>
</feature>
<keyword evidence="3 8" id="KW-0479">Metal-binding</keyword>
<keyword evidence="2 8" id="KW-0436">Ligase</keyword>
<evidence type="ECO:0000256" key="8">
    <source>
        <dbReference type="HAMAP-Rule" id="MF_00420"/>
    </source>
</evidence>
<evidence type="ECO:0000259" key="10">
    <source>
        <dbReference type="Pfam" id="PF02769"/>
    </source>
</evidence>
<feature type="binding site" evidence="8">
    <location>
        <position position="529"/>
    </location>
    <ligand>
        <name>substrate</name>
    </ligand>
</feature>
<dbReference type="eggNOG" id="COG0046">
    <property type="taxonomic scope" value="Bacteria"/>
</dbReference>
<dbReference type="FunFam" id="3.30.1330.10:FF:000004">
    <property type="entry name" value="Phosphoribosylformylglycinamidine synthase subunit PurL"/>
    <property type="match status" value="1"/>
</dbReference>
<evidence type="ECO:0000256" key="7">
    <source>
        <dbReference type="ARBA" id="ARBA00022842"/>
    </source>
</evidence>
<dbReference type="HOGENOM" id="CLU_003100_0_1_5"/>
<evidence type="ECO:0000256" key="3">
    <source>
        <dbReference type="ARBA" id="ARBA00022723"/>
    </source>
</evidence>
<comment type="pathway">
    <text evidence="8">Purine metabolism; IMP biosynthesis via de novo pathway; 5-amino-1-(5-phospho-D-ribosyl)imidazole from N(2)-formyl-N(1)-(5-phospho-D-ribosyl)glycinamide: step 1/2.</text>
</comment>
<feature type="binding site" evidence="8">
    <location>
        <position position="92"/>
    </location>
    <ligand>
        <name>Mg(2+)</name>
        <dbReference type="ChEBI" id="CHEBI:18420"/>
        <label>1</label>
    </ligand>
</feature>
<dbReference type="GO" id="GO:0004642">
    <property type="term" value="F:phosphoribosylformylglycinamidine synthase activity"/>
    <property type="evidence" value="ECO:0007669"/>
    <property type="project" value="UniProtKB-UniRule"/>
</dbReference>
<feature type="binding site" evidence="8">
    <location>
        <position position="51"/>
    </location>
    <ligand>
        <name>ATP</name>
        <dbReference type="ChEBI" id="CHEBI:30616"/>
    </ligand>
</feature>
<comment type="caution">
    <text evidence="12">The sequence shown here is derived from an EMBL/GenBank/DDBJ whole genome shotgun (WGS) entry which is preliminary data.</text>
</comment>
<dbReference type="InterPro" id="IPR041609">
    <property type="entry name" value="PurL_linker"/>
</dbReference>
<comment type="subcellular location">
    <subcellularLocation>
        <location evidence="8">Cytoplasm</location>
    </subcellularLocation>
</comment>
<feature type="binding site" evidence="8">
    <location>
        <position position="116"/>
    </location>
    <ligand>
        <name>Mg(2+)</name>
        <dbReference type="ChEBI" id="CHEBI:18420"/>
        <label>2</label>
    </ligand>
</feature>
<feature type="binding site" evidence="8">
    <location>
        <position position="526"/>
    </location>
    <ligand>
        <name>ATP</name>
        <dbReference type="ChEBI" id="CHEBI:30616"/>
    </ligand>
</feature>
<dbReference type="SUPFAM" id="SSF55326">
    <property type="entry name" value="PurM N-terminal domain-like"/>
    <property type="match status" value="2"/>
</dbReference>
<feature type="active site" evidence="8">
    <location>
        <position position="48"/>
    </location>
</feature>
<dbReference type="PANTHER" id="PTHR43555:SF1">
    <property type="entry name" value="PHOSPHORIBOSYLFORMYLGLYCINAMIDINE SYNTHASE SUBUNIT PURL"/>
    <property type="match status" value="1"/>
</dbReference>
<evidence type="ECO:0000259" key="9">
    <source>
        <dbReference type="Pfam" id="PF00586"/>
    </source>
</evidence>
<dbReference type="Gene3D" id="3.90.650.10">
    <property type="entry name" value="PurM-like C-terminal domain"/>
    <property type="match status" value="2"/>
</dbReference>
<comment type="function">
    <text evidence="8">Part of the phosphoribosylformylglycinamidine synthase complex involved in the purines biosynthetic pathway. Catalyzes the ATP-dependent conversion of formylglycinamide ribonucleotide (FGAR) and glutamine to yield formylglycinamidine ribonucleotide (FGAM) and glutamate. The FGAM synthase complex is composed of three subunits. PurQ produces an ammonia molecule by converting glutamine to glutamate. PurL transfers the ammonia molecule to FGAR to form FGAM in an ATP-dependent manner. PurS interacts with PurQ and PurL and is thought to assist in the transfer of the ammonia molecule from PurQ to PurL.</text>
</comment>
<dbReference type="UniPathway" id="UPA00074">
    <property type="reaction ID" value="UER00128"/>
</dbReference>
<keyword evidence="1 8" id="KW-0963">Cytoplasm</keyword>
<dbReference type="InterPro" id="IPR010918">
    <property type="entry name" value="PurM-like_C_dom"/>
</dbReference>
<dbReference type="InterPro" id="IPR016188">
    <property type="entry name" value="PurM-like_N"/>
</dbReference>
<dbReference type="NCBIfam" id="NF002290">
    <property type="entry name" value="PRK01213.1"/>
    <property type="match status" value="1"/>
</dbReference>
<feature type="binding site" evidence="8">
    <location>
        <position position="239"/>
    </location>
    <ligand>
        <name>substrate</name>
    </ligand>
</feature>
<comment type="subunit">
    <text evidence="8">Monomer. Part of the FGAM synthase complex composed of 1 PurL, 1 PurQ and 2 PurS subunits.</text>
</comment>
<feature type="domain" description="PurM-like C-terminal" evidence="10">
    <location>
        <begin position="564"/>
        <end position="695"/>
    </location>
</feature>
<name>A3VDF7_9RHOB</name>